<gene>
    <name evidence="5" type="primary">ppa</name>
    <name evidence="6" type="ORF">EFE23_19980</name>
</gene>
<comment type="catalytic activity">
    <reaction evidence="5">
        <text>diphosphate + H2O = 2 phosphate + H(+)</text>
        <dbReference type="Rhea" id="RHEA:24576"/>
        <dbReference type="ChEBI" id="CHEBI:15377"/>
        <dbReference type="ChEBI" id="CHEBI:15378"/>
        <dbReference type="ChEBI" id="CHEBI:33019"/>
        <dbReference type="ChEBI" id="CHEBI:43474"/>
        <dbReference type="EC" id="3.6.1.1"/>
    </reaction>
</comment>
<evidence type="ECO:0000256" key="1">
    <source>
        <dbReference type="ARBA" id="ARBA00001946"/>
    </source>
</evidence>
<evidence type="ECO:0000313" key="6">
    <source>
        <dbReference type="EMBL" id="RNL95822.1"/>
    </source>
</evidence>
<evidence type="ECO:0000256" key="2">
    <source>
        <dbReference type="ARBA" id="ARBA00022723"/>
    </source>
</evidence>
<dbReference type="SUPFAM" id="SSF50324">
    <property type="entry name" value="Inorganic pyrophosphatase"/>
    <property type="match status" value="1"/>
</dbReference>
<comment type="similarity">
    <text evidence="5">Belongs to the PPase family.</text>
</comment>
<feature type="binding site" evidence="5">
    <location>
        <position position="42"/>
    </location>
    <ligand>
        <name>substrate</name>
    </ligand>
</feature>
<comment type="cofactor">
    <cofactor evidence="1 5">
        <name>Mg(2+)</name>
        <dbReference type="ChEBI" id="CHEBI:18420"/>
    </cofactor>
</comment>
<dbReference type="InterPro" id="IPR036649">
    <property type="entry name" value="Pyrophosphatase_sf"/>
</dbReference>
<comment type="function">
    <text evidence="5">Catalyzes the hydrolysis of inorganic pyrophosphate (PPi) forming two phosphate ions.</text>
</comment>
<dbReference type="InterPro" id="IPR008162">
    <property type="entry name" value="Pyrophosphatase"/>
</dbReference>
<comment type="subunit">
    <text evidence="5">Homohexamer.</text>
</comment>
<dbReference type="EC" id="3.6.1.1" evidence="5"/>
<dbReference type="HAMAP" id="MF_00209">
    <property type="entry name" value="Inorganic_PPase"/>
    <property type="match status" value="1"/>
</dbReference>
<sequence length="164" mass="18290">MDVEMIVEIPAGSRNKYEMDHRLGRIRLDRTLFTATAYPADYGYVTGTLAEDDDPLDALVLLAAPTFPGCAIRVRPIGVFWMRDEHGRDAKLLCVPSDDPRWAQVRDITDVSPHVRDEIGHFFDIYKTLEPGKHADTAGWQGSAEAGRVLDAARRRAAEAPADR</sequence>
<feature type="binding site" evidence="5">
    <location>
        <position position="57"/>
    </location>
    <ligand>
        <name>Mg(2+)</name>
        <dbReference type="ChEBI" id="CHEBI:18420"/>
        <label>2</label>
    </ligand>
</feature>
<feature type="binding site" evidence="5">
    <location>
        <position position="52"/>
    </location>
    <ligand>
        <name>Mg(2+)</name>
        <dbReference type="ChEBI" id="CHEBI:18420"/>
        <label>1</label>
    </ligand>
</feature>
<evidence type="ECO:0000256" key="3">
    <source>
        <dbReference type="ARBA" id="ARBA00022801"/>
    </source>
</evidence>
<comment type="caution">
    <text evidence="6">The sequence shown here is derived from an EMBL/GenBank/DDBJ whole genome shotgun (WGS) entry which is preliminary data.</text>
</comment>
<accession>A0ABX9WC19</accession>
<keyword evidence="7" id="KW-1185">Reference proteome</keyword>
<feature type="binding site" evidence="5">
    <location>
        <position position="89"/>
    </location>
    <ligand>
        <name>Mg(2+)</name>
        <dbReference type="ChEBI" id="CHEBI:18420"/>
        <label>1</label>
    </ligand>
</feature>
<evidence type="ECO:0000256" key="5">
    <source>
        <dbReference type="HAMAP-Rule" id="MF_00209"/>
    </source>
</evidence>
<feature type="binding site" evidence="5">
    <location>
        <position position="8"/>
    </location>
    <ligand>
        <name>Mg(2+)</name>
        <dbReference type="ChEBI" id="CHEBI:18420"/>
        <label>2</label>
    </ligand>
</feature>
<dbReference type="CDD" id="cd00412">
    <property type="entry name" value="pyrophosphatase"/>
    <property type="match status" value="1"/>
</dbReference>
<keyword evidence="2 5" id="KW-0479">Metal-binding</keyword>
<dbReference type="Pfam" id="PF00719">
    <property type="entry name" value="Pyrophosphatase"/>
    <property type="match status" value="1"/>
</dbReference>
<organism evidence="6 7">
    <name type="scientific">Micromonospora solifontis</name>
    <dbReference type="NCBI Taxonomy" id="2487138"/>
    <lineage>
        <taxon>Bacteria</taxon>
        <taxon>Bacillati</taxon>
        <taxon>Actinomycetota</taxon>
        <taxon>Actinomycetes</taxon>
        <taxon>Micromonosporales</taxon>
        <taxon>Micromonosporaceae</taxon>
        <taxon>Micromonospora</taxon>
    </lineage>
</organism>
<evidence type="ECO:0000313" key="7">
    <source>
        <dbReference type="Proteomes" id="UP000280698"/>
    </source>
</evidence>
<name>A0ABX9WC19_9ACTN</name>
<feature type="binding site" evidence="5">
    <location>
        <position position="57"/>
    </location>
    <ligand>
        <name>Mg(2+)</name>
        <dbReference type="ChEBI" id="CHEBI:18420"/>
        <label>1</label>
    </ligand>
</feature>
<keyword evidence="3 5" id="KW-0378">Hydrolase</keyword>
<dbReference type="Gene3D" id="3.90.80.10">
    <property type="entry name" value="Inorganic pyrophosphatase"/>
    <property type="match status" value="1"/>
</dbReference>
<dbReference type="PROSITE" id="PS00387">
    <property type="entry name" value="PPASE"/>
    <property type="match status" value="1"/>
</dbReference>
<feature type="active site" description="Proton acceptor" evidence="5">
    <location>
        <position position="89"/>
    </location>
</feature>
<evidence type="ECO:0000256" key="4">
    <source>
        <dbReference type="ARBA" id="ARBA00022842"/>
    </source>
</evidence>
<reference evidence="6 7" key="1">
    <citation type="submission" date="2018-11" db="EMBL/GenBank/DDBJ databases">
        <title>Micromonospora sp. PPF5-17, a new actinomycetes isolated from a hot spring soil.</title>
        <authorList>
            <person name="Thawai C."/>
        </authorList>
    </citation>
    <scope>NUCLEOTIDE SEQUENCE [LARGE SCALE GENOMIC DNA]</scope>
    <source>
        <strain evidence="6 7">PPF5-17</strain>
    </source>
</reference>
<protein>
    <recommendedName>
        <fullName evidence="5">Inorganic pyrophosphatase</fullName>
        <ecNumber evidence="5">3.6.1.1</ecNumber>
    </recommendedName>
    <alternativeName>
        <fullName evidence="5">Pyrophosphate phospho-hydrolase</fullName>
        <shortName evidence="5">PPase</shortName>
    </alternativeName>
</protein>
<dbReference type="RefSeq" id="WP_123242467.1">
    <property type="nucleotide sequence ID" value="NZ_JAAHBY010000063.1"/>
</dbReference>
<feature type="binding site" evidence="5">
    <location>
        <position position="89"/>
    </location>
    <ligand>
        <name>Mg(2+)</name>
        <dbReference type="ChEBI" id="CHEBI:18420"/>
        <label>3</label>
    </ligand>
</feature>
<keyword evidence="4 5" id="KW-0460">Magnesium</keyword>
<dbReference type="EMBL" id="RJLN01000063">
    <property type="protein sequence ID" value="RNL95822.1"/>
    <property type="molecule type" value="Genomic_DNA"/>
</dbReference>
<proteinExistence type="inferred from homology"/>
<keyword evidence="5" id="KW-0963">Cytoplasm</keyword>
<feature type="binding site" evidence="5">
    <location>
        <position position="126"/>
    </location>
    <ligand>
        <name>substrate</name>
    </ligand>
</feature>
<feature type="binding site" evidence="5">
    <location>
        <position position="84"/>
    </location>
    <ligand>
        <name>Mg(2+)</name>
        <dbReference type="ChEBI" id="CHEBI:18420"/>
        <label>3</label>
    </ligand>
</feature>
<dbReference type="Proteomes" id="UP000280698">
    <property type="component" value="Unassembled WGS sequence"/>
</dbReference>
<feature type="binding site" evidence="5">
    <location>
        <position position="16"/>
    </location>
    <ligand>
        <name>substrate</name>
    </ligand>
</feature>
<feature type="binding site" evidence="5">
    <location>
        <position position="30"/>
    </location>
    <ligand>
        <name>substrate</name>
    </ligand>
</feature>
<dbReference type="PANTHER" id="PTHR10286">
    <property type="entry name" value="INORGANIC PYROPHOSPHATASE"/>
    <property type="match status" value="1"/>
</dbReference>
<comment type="subcellular location">
    <subcellularLocation>
        <location evidence="5">Cytoplasm</location>
    </subcellularLocation>
</comment>